<gene>
    <name evidence="5" type="ORF">ATF69_1593</name>
</gene>
<reference evidence="5 6" key="1">
    <citation type="journal article" date="2015" name="Stand. Genomic Sci.">
        <title>Genomic Encyclopedia of Bacterial and Archaeal Type Strains, Phase III: the genomes of soil and plant-associated and newly described type strains.</title>
        <authorList>
            <person name="Whitman W.B."/>
            <person name="Woyke T."/>
            <person name="Klenk H.P."/>
            <person name="Zhou Y."/>
            <person name="Lilburn T.G."/>
            <person name="Beck B.J."/>
            <person name="De Vos P."/>
            <person name="Vandamme P."/>
            <person name="Eisen J.A."/>
            <person name="Garrity G."/>
            <person name="Hugenholtz P."/>
            <person name="Kyrpides N.C."/>
        </authorList>
    </citation>
    <scope>NUCLEOTIDE SEQUENCE [LARGE SCALE GENOMIC DNA]</scope>
    <source>
        <strain evidence="5 6">DSM 64</strain>
    </source>
</reference>
<feature type="transmembrane region" description="Helical" evidence="4">
    <location>
        <begin position="363"/>
        <end position="385"/>
    </location>
</feature>
<protein>
    <submittedName>
        <fullName evidence="5">Putative MFS family arabinose efflux permease</fullName>
    </submittedName>
</protein>
<evidence type="ECO:0000256" key="2">
    <source>
        <dbReference type="ARBA" id="ARBA00022989"/>
    </source>
</evidence>
<dbReference type="Proteomes" id="UP000321485">
    <property type="component" value="Unassembled WGS sequence"/>
</dbReference>
<dbReference type="PANTHER" id="PTHR23534:SF1">
    <property type="entry name" value="MAJOR FACILITATOR SUPERFAMILY PROTEIN"/>
    <property type="match status" value="1"/>
</dbReference>
<dbReference type="GO" id="GO:0022857">
    <property type="term" value="F:transmembrane transporter activity"/>
    <property type="evidence" value="ECO:0007669"/>
    <property type="project" value="InterPro"/>
</dbReference>
<feature type="transmembrane region" description="Helical" evidence="4">
    <location>
        <begin position="33"/>
        <end position="59"/>
    </location>
</feature>
<dbReference type="EMBL" id="VJWE01000011">
    <property type="protein sequence ID" value="TWG39721.1"/>
    <property type="molecule type" value="Genomic_DNA"/>
</dbReference>
<name>A0A561XUD6_ACIDE</name>
<feature type="transmembrane region" description="Helical" evidence="4">
    <location>
        <begin position="297"/>
        <end position="315"/>
    </location>
</feature>
<evidence type="ECO:0000256" key="1">
    <source>
        <dbReference type="ARBA" id="ARBA00022692"/>
    </source>
</evidence>
<dbReference type="InterPro" id="IPR036259">
    <property type="entry name" value="MFS_trans_sf"/>
</dbReference>
<proteinExistence type="predicted"/>
<accession>A0A561XUD6</accession>
<dbReference type="Pfam" id="PF07690">
    <property type="entry name" value="MFS_1"/>
    <property type="match status" value="1"/>
</dbReference>
<feature type="transmembrane region" description="Helical" evidence="4">
    <location>
        <begin position="71"/>
        <end position="90"/>
    </location>
</feature>
<feature type="transmembrane region" description="Helical" evidence="4">
    <location>
        <begin position="245"/>
        <end position="264"/>
    </location>
</feature>
<feature type="transmembrane region" description="Helical" evidence="4">
    <location>
        <begin position="204"/>
        <end position="225"/>
    </location>
</feature>
<dbReference type="AlphaFoldDB" id="A0A561XUD6"/>
<feature type="transmembrane region" description="Helical" evidence="4">
    <location>
        <begin position="96"/>
        <end position="118"/>
    </location>
</feature>
<dbReference type="SUPFAM" id="SSF103473">
    <property type="entry name" value="MFS general substrate transporter"/>
    <property type="match status" value="1"/>
</dbReference>
<evidence type="ECO:0000256" key="4">
    <source>
        <dbReference type="SAM" id="Phobius"/>
    </source>
</evidence>
<dbReference type="RefSeq" id="WP_146870508.1">
    <property type="nucleotide sequence ID" value="NZ_VJWE01000011.1"/>
</dbReference>
<feature type="transmembrane region" description="Helical" evidence="4">
    <location>
        <begin position="271"/>
        <end position="291"/>
    </location>
</feature>
<evidence type="ECO:0000313" key="5">
    <source>
        <dbReference type="EMBL" id="TWG39721.1"/>
    </source>
</evidence>
<evidence type="ECO:0000313" key="6">
    <source>
        <dbReference type="Proteomes" id="UP000321485"/>
    </source>
</evidence>
<keyword evidence="1 4" id="KW-0812">Transmembrane</keyword>
<dbReference type="GeneID" id="51110661"/>
<keyword evidence="3 4" id="KW-0472">Membrane</keyword>
<comment type="caution">
    <text evidence="5">The sequence shown here is derived from an EMBL/GenBank/DDBJ whole genome shotgun (WGS) entry which is preliminary data.</text>
</comment>
<evidence type="ECO:0000256" key="3">
    <source>
        <dbReference type="ARBA" id="ARBA00023136"/>
    </source>
</evidence>
<feature type="transmembrane region" description="Helical" evidence="4">
    <location>
        <begin position="161"/>
        <end position="183"/>
    </location>
</feature>
<keyword evidence="2 4" id="KW-1133">Transmembrane helix</keyword>
<organism evidence="5 6">
    <name type="scientific">Acidovorax delafieldii</name>
    <name type="common">Pseudomonas delafieldii</name>
    <dbReference type="NCBI Taxonomy" id="47920"/>
    <lineage>
        <taxon>Bacteria</taxon>
        <taxon>Pseudomonadati</taxon>
        <taxon>Pseudomonadota</taxon>
        <taxon>Betaproteobacteria</taxon>
        <taxon>Burkholderiales</taxon>
        <taxon>Comamonadaceae</taxon>
        <taxon>Acidovorax</taxon>
    </lineage>
</organism>
<sequence>MNKNLWLLALCQGLFLTNNVVFIAINGLVGLQLAPFGWMATLPVMGYVVGGALSTPLVARTQSRWGRKVSFQIGLAVAVASAALCAWAAFSGSFWLLCTATLVAGYYSANGGLYRFAAAELAPPDYREKAVSLVLAGGLLGAVAGPNLASATRTLFPVPFAGAYIALIGVALLSMLCMAAIRFEAQPVVLNAAGQREQGRPLSVLMRQPAFIVAIVGAALGYGVMNLLMAATPLAMQVCGFDFDASALVLEWHVIGMFAPGFVTGHLIKRFGVLPIMGTGVLLNFACVAVALMGVELYHFGIALFFLGVGWNFLFTGSTTLAMTAYRPEEKDRAQAAINFCVYATLALSAFSSGVLVTTQGWTLLNAGSLVPIVVTGLALAWLGLQRKRVSRGV</sequence>
<feature type="transmembrane region" description="Helical" evidence="4">
    <location>
        <begin position="336"/>
        <end position="357"/>
    </location>
</feature>
<feature type="transmembrane region" description="Helical" evidence="4">
    <location>
        <begin position="130"/>
        <end position="149"/>
    </location>
</feature>
<dbReference type="InterPro" id="IPR011701">
    <property type="entry name" value="MFS"/>
</dbReference>
<dbReference type="Gene3D" id="1.20.1250.20">
    <property type="entry name" value="MFS general substrate transporter like domains"/>
    <property type="match status" value="1"/>
</dbReference>
<dbReference type="PANTHER" id="PTHR23534">
    <property type="entry name" value="MFS PERMEASE"/>
    <property type="match status" value="1"/>
</dbReference>